<dbReference type="AlphaFoldDB" id="A0A073J7F2"/>
<dbReference type="GO" id="GO:0005886">
    <property type="term" value="C:plasma membrane"/>
    <property type="evidence" value="ECO:0007669"/>
    <property type="project" value="TreeGrafter"/>
</dbReference>
<keyword evidence="1" id="KW-0813">Transport</keyword>
<dbReference type="InterPro" id="IPR003593">
    <property type="entry name" value="AAA+_ATPase"/>
</dbReference>
<dbReference type="GO" id="GO:0016887">
    <property type="term" value="F:ATP hydrolysis activity"/>
    <property type="evidence" value="ECO:0007669"/>
    <property type="project" value="InterPro"/>
</dbReference>
<comment type="caution">
    <text evidence="5">The sequence shown here is derived from an EMBL/GenBank/DDBJ whole genome shotgun (WGS) entry which is preliminary data.</text>
</comment>
<gene>
    <name evidence="6" type="ORF">JQX14_24615</name>
    <name evidence="5" type="ORF">SUH3_16485</name>
</gene>
<dbReference type="GO" id="GO:0005524">
    <property type="term" value="F:ATP binding"/>
    <property type="evidence" value="ECO:0007669"/>
    <property type="project" value="UniProtKB-KW"/>
</dbReference>
<reference evidence="5 7" key="1">
    <citation type="submission" date="2014-01" db="EMBL/GenBank/DDBJ databases">
        <title>Sulfitobacter sp. H3 (MCCC 1A00686) Genome Sequencing.</title>
        <authorList>
            <person name="Lai Q."/>
            <person name="Hong Z."/>
        </authorList>
    </citation>
    <scope>NUCLEOTIDE SEQUENCE [LARGE SCALE GENOMIC DNA]</scope>
    <source>
        <strain evidence="5 7">H3</strain>
    </source>
</reference>
<dbReference type="OrthoDB" id="9806149at2"/>
<feature type="domain" description="ABC transporter" evidence="4">
    <location>
        <begin position="5"/>
        <end position="253"/>
    </location>
</feature>
<evidence type="ECO:0000256" key="2">
    <source>
        <dbReference type="ARBA" id="ARBA00022741"/>
    </source>
</evidence>
<keyword evidence="3 6" id="KW-0067">ATP-binding</keyword>
<dbReference type="Proteomes" id="UP000027746">
    <property type="component" value="Unassembled WGS sequence"/>
</dbReference>
<evidence type="ECO:0000256" key="1">
    <source>
        <dbReference type="ARBA" id="ARBA00022448"/>
    </source>
</evidence>
<reference evidence="6" key="2">
    <citation type="submission" date="2021-01" db="EMBL/GenBank/DDBJ databases">
        <title>Diatom-associated Roseobacters Show Island Model of Population Structure.</title>
        <authorList>
            <person name="Qu L."/>
            <person name="Feng X."/>
            <person name="Chen Y."/>
            <person name="Li L."/>
            <person name="Wang X."/>
            <person name="Hu Z."/>
            <person name="Wang H."/>
            <person name="Luo H."/>
        </authorList>
    </citation>
    <scope>NUCLEOTIDE SEQUENCE</scope>
    <source>
        <strain evidence="6">SM26-45</strain>
    </source>
</reference>
<dbReference type="CDD" id="cd03219">
    <property type="entry name" value="ABC_Mj1267_LivG_branched"/>
    <property type="match status" value="1"/>
</dbReference>
<dbReference type="Proteomes" id="UP000809337">
    <property type="component" value="Unassembled WGS sequence"/>
</dbReference>
<dbReference type="RefSeq" id="WP_037932024.1">
    <property type="nucleotide sequence ID" value="NZ_CP086770.1"/>
</dbReference>
<dbReference type="FunFam" id="3.40.50.300:FF:000421">
    <property type="entry name" value="Branched-chain amino acid ABC transporter ATP-binding protein"/>
    <property type="match status" value="1"/>
</dbReference>
<dbReference type="Gene3D" id="3.40.50.300">
    <property type="entry name" value="P-loop containing nucleotide triphosphate hydrolases"/>
    <property type="match status" value="1"/>
</dbReference>
<dbReference type="InterPro" id="IPR027417">
    <property type="entry name" value="P-loop_NTPase"/>
</dbReference>
<dbReference type="PROSITE" id="PS50893">
    <property type="entry name" value="ABC_TRANSPORTER_2"/>
    <property type="match status" value="1"/>
</dbReference>
<proteinExistence type="predicted"/>
<evidence type="ECO:0000313" key="7">
    <source>
        <dbReference type="Proteomes" id="UP000027746"/>
    </source>
</evidence>
<dbReference type="InterPro" id="IPR032823">
    <property type="entry name" value="BCA_ABC_TP_C"/>
</dbReference>
<dbReference type="SMART" id="SM00382">
    <property type="entry name" value="AAA"/>
    <property type="match status" value="1"/>
</dbReference>
<keyword evidence="2" id="KW-0547">Nucleotide-binding</keyword>
<dbReference type="Pfam" id="PF12399">
    <property type="entry name" value="BCA_ABC_TP_C"/>
    <property type="match status" value="1"/>
</dbReference>
<evidence type="ECO:0000313" key="5">
    <source>
        <dbReference type="EMBL" id="KEJ93647.1"/>
    </source>
</evidence>
<dbReference type="InterPro" id="IPR003439">
    <property type="entry name" value="ABC_transporter-like_ATP-bd"/>
</dbReference>
<dbReference type="InterPro" id="IPR051120">
    <property type="entry name" value="ABC_AA/LPS_Transport"/>
</dbReference>
<evidence type="ECO:0000313" key="6">
    <source>
        <dbReference type="EMBL" id="MBM2357723.1"/>
    </source>
</evidence>
<protein>
    <submittedName>
        <fullName evidence="5 6">ABC transporter</fullName>
    </submittedName>
</protein>
<dbReference type="EMBL" id="JAFBWN010000058">
    <property type="protein sequence ID" value="MBM2357723.1"/>
    <property type="molecule type" value="Genomic_DNA"/>
</dbReference>
<accession>A0A073J7F2</accession>
<evidence type="ECO:0000256" key="3">
    <source>
        <dbReference type="ARBA" id="ARBA00022840"/>
    </source>
</evidence>
<dbReference type="PANTHER" id="PTHR45772">
    <property type="entry name" value="CONSERVED COMPONENT OF ABC TRANSPORTER FOR NATURAL AMINO ACIDS-RELATED"/>
    <property type="match status" value="1"/>
</dbReference>
<dbReference type="PANTHER" id="PTHR45772:SF1">
    <property type="entry name" value="ABC TRANSPORTER ATP-BINDING PROTEIN"/>
    <property type="match status" value="1"/>
</dbReference>
<sequence length="263" mass="28818">MTVLLQVDNLVKKFGGVTAVNGVGFPVLKGEIFSLIGPNGAGKTTMFNLISRVLPVTSGTITLDGNDITRTAPHRIAPLGMGRTFQNLAVFKHASVVDNLLVGRHSHMKTSVLGGLLFGPTTRAAERAHRKRVEEIIDFLEIQHVRDVPVGALAYGLQKRVELGRALATEPKLLLLDEMVSGMNAEETEDIARFILDLKEELEITVMMIEHDMGIVTDISDHIAVMNFGERIAYGTPDEIRADPHVIEAYLGHKLQEDTEAVH</sequence>
<dbReference type="Pfam" id="PF00005">
    <property type="entry name" value="ABC_tran"/>
    <property type="match status" value="1"/>
</dbReference>
<name>A0A073J7F2_9RHOB</name>
<keyword evidence="7" id="KW-1185">Reference proteome</keyword>
<organism evidence="5 7">
    <name type="scientific">Pseudosulfitobacter pseudonitzschiae</name>
    <dbReference type="NCBI Taxonomy" id="1402135"/>
    <lineage>
        <taxon>Bacteria</taxon>
        <taxon>Pseudomonadati</taxon>
        <taxon>Pseudomonadota</taxon>
        <taxon>Alphaproteobacteria</taxon>
        <taxon>Rhodobacterales</taxon>
        <taxon>Roseobacteraceae</taxon>
        <taxon>Pseudosulfitobacter</taxon>
    </lineage>
</organism>
<dbReference type="EMBL" id="JAMD01000036">
    <property type="protein sequence ID" value="KEJ93647.1"/>
    <property type="molecule type" value="Genomic_DNA"/>
</dbReference>
<evidence type="ECO:0000259" key="4">
    <source>
        <dbReference type="PROSITE" id="PS50893"/>
    </source>
</evidence>
<dbReference type="SUPFAM" id="SSF52540">
    <property type="entry name" value="P-loop containing nucleoside triphosphate hydrolases"/>
    <property type="match status" value="1"/>
</dbReference>